<dbReference type="GO" id="GO:0005886">
    <property type="term" value="C:plasma membrane"/>
    <property type="evidence" value="ECO:0007669"/>
    <property type="project" value="TreeGrafter"/>
</dbReference>
<evidence type="ECO:0000256" key="3">
    <source>
        <dbReference type="ARBA" id="ARBA00023180"/>
    </source>
</evidence>
<evidence type="ECO:0000256" key="2">
    <source>
        <dbReference type="ARBA" id="ARBA00023136"/>
    </source>
</evidence>
<keyword evidence="5" id="KW-1133">Transmembrane helix</keyword>
<dbReference type="Gene3D" id="2.60.120.200">
    <property type="match status" value="2"/>
</dbReference>
<comment type="caution">
    <text evidence="7">The sequence shown here is derived from an EMBL/GenBank/DDBJ whole genome shotgun (WGS) entry which is preliminary data.</text>
</comment>
<keyword evidence="3" id="KW-0325">Glycoprotein</keyword>
<dbReference type="GO" id="GO:0006078">
    <property type="term" value="P:(1-&gt;6)-beta-D-glucan biosynthetic process"/>
    <property type="evidence" value="ECO:0007669"/>
    <property type="project" value="TreeGrafter"/>
</dbReference>
<dbReference type="AlphaFoldDB" id="A0A024GBK8"/>
<name>A0A024GBK8_9STRA</name>
<sequence>MILVVLCVLLAPLLQIVCISTDFRTASGHSAWVDPETPSSAQQIETSRGQVWALTFSDEFNTPQRDFRPGGDHLWTAIEIPDGVNAALEYYSFNMTSTIKDSDGRGVLQIETRTEENITFQVYNAYASPPGYMNHSMYYRSGMIQTWNKFCFQGGLLEVMAKLPGAINKESGNPDLAGDVLNRVEKIEYYPTWPGIWLMGNLGRALFTDSTNRMWPWSYNECNYDLKKDQRISACDRNPGFGLNPRQGRGAPEIDLIEGGGVAISTSIQIAPGMPPQFRLFPPDKNIDSNVYCVYARGCQTLGANVPGVPTFVYEKRGHGSWYQDLKYFPNTNCNPVGSLKQSAAAVIQNREIGVTSNNCTGLNTCSASYDGNAYLGKKDNTSKYWGVNEDGGCMPVMNAYQGSYLCDPANTNSRCTEPKKEGNVVESVLPSFNYQMDAISANSEIPLKAYTGYMKYQIEWIPSSTGYIRWILDDVAIFEIAAESLTSPPQDSSNSNFHKVMVEEPMYIIFNVALSTSWGSKPPNPGKPCKGDGTDAKINKICDAFPMYMKVDYVRLYQDASSMRIGCDPASHPTKTWIDEHLSEYQDSNNPVKSVVGQGSCRHDDDCSVGAFSAAFMRTGKCVKKRCQCLFPSSWVGPRCTTSLDLDAQSGPSVTSSLIFGSIAVAVMLLALYNILFTGKAIRHNREFLKAVSVGDYELVDLSQASDSADVTIKAI</sequence>
<keyword evidence="2 5" id="KW-0472">Membrane</keyword>
<dbReference type="OrthoDB" id="412647at2759"/>
<evidence type="ECO:0000313" key="8">
    <source>
        <dbReference type="Proteomes" id="UP000053237"/>
    </source>
</evidence>
<dbReference type="GO" id="GO:0071555">
    <property type="term" value="P:cell wall organization"/>
    <property type="evidence" value="ECO:0007669"/>
    <property type="project" value="UniProtKB-KW"/>
</dbReference>
<gene>
    <name evidence="7" type="ORF">BN9_049420</name>
</gene>
<feature type="transmembrane region" description="Helical" evidence="5">
    <location>
        <begin position="659"/>
        <end position="678"/>
    </location>
</feature>
<accession>A0A024GBK8</accession>
<dbReference type="InParanoid" id="A0A024GBK8"/>
<dbReference type="Proteomes" id="UP000053237">
    <property type="component" value="Unassembled WGS sequence"/>
</dbReference>
<evidence type="ECO:0000313" key="7">
    <source>
        <dbReference type="EMBL" id="CCI44158.1"/>
    </source>
</evidence>
<keyword evidence="8" id="KW-1185">Reference proteome</keyword>
<evidence type="ECO:0000256" key="6">
    <source>
        <dbReference type="SAM" id="SignalP"/>
    </source>
</evidence>
<feature type="chain" id="PRO_5001529403" description="GH16 domain-containing protein" evidence="6">
    <location>
        <begin position="19"/>
        <end position="717"/>
    </location>
</feature>
<proteinExistence type="predicted"/>
<organism evidence="7 8">
    <name type="scientific">Albugo candida</name>
    <dbReference type="NCBI Taxonomy" id="65357"/>
    <lineage>
        <taxon>Eukaryota</taxon>
        <taxon>Sar</taxon>
        <taxon>Stramenopiles</taxon>
        <taxon>Oomycota</taxon>
        <taxon>Peronosporomycetes</taxon>
        <taxon>Albuginales</taxon>
        <taxon>Albuginaceae</taxon>
        <taxon>Albugo</taxon>
    </lineage>
</organism>
<dbReference type="GO" id="GO:0015926">
    <property type="term" value="F:glucosidase activity"/>
    <property type="evidence" value="ECO:0007669"/>
    <property type="project" value="TreeGrafter"/>
</dbReference>
<reference evidence="7 8" key="1">
    <citation type="submission" date="2012-05" db="EMBL/GenBank/DDBJ databases">
        <title>Recombination and specialization in a pathogen metapopulation.</title>
        <authorList>
            <person name="Gardiner A."/>
            <person name="Kemen E."/>
            <person name="Schultz-Larsen T."/>
            <person name="MacLean D."/>
            <person name="Van Oosterhout C."/>
            <person name="Jones J.D.G."/>
        </authorList>
    </citation>
    <scope>NUCLEOTIDE SEQUENCE [LARGE SCALE GENOMIC DNA]</scope>
    <source>
        <strain evidence="7 8">Ac Nc2</strain>
    </source>
</reference>
<keyword evidence="4" id="KW-0961">Cell wall biogenesis/degradation</keyword>
<keyword evidence="6" id="KW-0732">Signal</keyword>
<dbReference type="EMBL" id="CAIX01000063">
    <property type="protein sequence ID" value="CCI44158.1"/>
    <property type="molecule type" value="Genomic_DNA"/>
</dbReference>
<keyword evidence="5" id="KW-0812">Transmembrane</keyword>
<evidence type="ECO:0000256" key="1">
    <source>
        <dbReference type="ARBA" id="ARBA00004370"/>
    </source>
</evidence>
<dbReference type="InterPro" id="IPR005629">
    <property type="entry name" value="Skn1/Kre6/Sbg1"/>
</dbReference>
<evidence type="ECO:0000256" key="5">
    <source>
        <dbReference type="SAM" id="Phobius"/>
    </source>
</evidence>
<feature type="signal peptide" evidence="6">
    <location>
        <begin position="1"/>
        <end position="18"/>
    </location>
</feature>
<dbReference type="STRING" id="65357.A0A024GBK8"/>
<dbReference type="PANTHER" id="PTHR31361">
    <property type="entry name" value="BETA-GLUCAN SYNTHESIS-ASSOCIATED PROTEIN KRE6-RELATED"/>
    <property type="match status" value="1"/>
</dbReference>
<evidence type="ECO:0000256" key="4">
    <source>
        <dbReference type="ARBA" id="ARBA00023316"/>
    </source>
</evidence>
<comment type="subcellular location">
    <subcellularLocation>
        <location evidence="1">Membrane</location>
    </subcellularLocation>
</comment>
<dbReference type="Pfam" id="PF03935">
    <property type="entry name" value="SKN1_KRE6_Sbg1"/>
    <property type="match status" value="3"/>
</dbReference>
<dbReference type="InterPro" id="IPR013320">
    <property type="entry name" value="ConA-like_dom_sf"/>
</dbReference>
<protein>
    <recommendedName>
        <fullName evidence="9">GH16 domain-containing protein</fullName>
    </recommendedName>
</protein>
<dbReference type="SUPFAM" id="SSF49899">
    <property type="entry name" value="Concanavalin A-like lectins/glucanases"/>
    <property type="match status" value="1"/>
</dbReference>
<dbReference type="PANTHER" id="PTHR31361:SF1">
    <property type="entry name" value="BETA-GLUCAN SYNTHESIS-ASSOCIATED PROTEIN KRE6-RELATED"/>
    <property type="match status" value="1"/>
</dbReference>
<evidence type="ECO:0008006" key="9">
    <source>
        <dbReference type="Google" id="ProtNLM"/>
    </source>
</evidence>
<dbReference type="GO" id="GO:0005789">
    <property type="term" value="C:endoplasmic reticulum membrane"/>
    <property type="evidence" value="ECO:0007669"/>
    <property type="project" value="TreeGrafter"/>
</dbReference>